<protein>
    <recommendedName>
        <fullName evidence="9">ArnT-like N-terminal domain-containing protein</fullName>
    </recommendedName>
</protein>
<dbReference type="GO" id="GO:0006493">
    <property type="term" value="P:protein O-linked glycosylation"/>
    <property type="evidence" value="ECO:0007669"/>
    <property type="project" value="InterPro"/>
</dbReference>
<evidence type="ECO:0000256" key="4">
    <source>
        <dbReference type="ARBA" id="ARBA00022679"/>
    </source>
</evidence>
<feature type="domain" description="ArnT-like N-terminal" evidence="9">
    <location>
        <begin position="74"/>
        <end position="157"/>
    </location>
</feature>
<evidence type="ECO:0000313" key="10">
    <source>
        <dbReference type="EMBL" id="KKS97372.1"/>
    </source>
</evidence>
<keyword evidence="4" id="KW-0808">Transferase</keyword>
<evidence type="ECO:0000256" key="6">
    <source>
        <dbReference type="ARBA" id="ARBA00022989"/>
    </source>
</evidence>
<dbReference type="InterPro" id="IPR003342">
    <property type="entry name" value="ArnT-like_N"/>
</dbReference>
<evidence type="ECO:0000256" key="1">
    <source>
        <dbReference type="ARBA" id="ARBA00004651"/>
    </source>
</evidence>
<dbReference type="Proteomes" id="UP000034090">
    <property type="component" value="Unassembled WGS sequence"/>
</dbReference>
<accession>A0A0G1DIF3</accession>
<feature type="transmembrane region" description="Helical" evidence="8">
    <location>
        <begin position="323"/>
        <end position="339"/>
    </location>
</feature>
<keyword evidence="3" id="KW-0328">Glycosyltransferase</keyword>
<dbReference type="PATRIC" id="fig|1618578.3.peg.849"/>
<organism evidence="10 11">
    <name type="scientific">Candidatus Woesebacteria bacterium GW2011_GWB1_43_14</name>
    <dbReference type="NCBI Taxonomy" id="1618578"/>
    <lineage>
        <taxon>Bacteria</taxon>
        <taxon>Candidatus Woeseibacteriota</taxon>
    </lineage>
</organism>
<evidence type="ECO:0000256" key="2">
    <source>
        <dbReference type="ARBA" id="ARBA00022475"/>
    </source>
</evidence>
<dbReference type="GO" id="GO:0000030">
    <property type="term" value="F:mannosyltransferase activity"/>
    <property type="evidence" value="ECO:0007669"/>
    <property type="project" value="InterPro"/>
</dbReference>
<gene>
    <name evidence="10" type="ORF">UV74_C0013G0494</name>
</gene>
<dbReference type="GO" id="GO:0005886">
    <property type="term" value="C:plasma membrane"/>
    <property type="evidence" value="ECO:0007669"/>
    <property type="project" value="UniProtKB-SubCell"/>
</dbReference>
<proteinExistence type="predicted"/>
<keyword evidence="6 8" id="KW-1133">Transmembrane helix</keyword>
<feature type="transmembrane region" description="Helical" evidence="8">
    <location>
        <begin position="87"/>
        <end position="109"/>
    </location>
</feature>
<name>A0A0G1DIF3_9BACT</name>
<feature type="transmembrane region" description="Helical" evidence="8">
    <location>
        <begin position="167"/>
        <end position="190"/>
    </location>
</feature>
<evidence type="ECO:0000313" key="11">
    <source>
        <dbReference type="Proteomes" id="UP000034090"/>
    </source>
</evidence>
<dbReference type="Pfam" id="PF02366">
    <property type="entry name" value="PMT"/>
    <property type="match status" value="1"/>
</dbReference>
<sequence length="538" mass="60831">MDKTQKSLLIIFILALLLRTIKLSSLPAGFHADEVRAGWNAYSILKTGQDDRGNTLAMYYNTFGDFRPTGIIYFTIPSIAILGLNEFAVRLPSALFGALTIFPLFLFTFALTNKKGIALLASLFLAISPWHISVSRATSEVAISMFFVLGGLVFLTKNKFISIISFLIGYLLYHSARLLSPAFALITLLYLWRNSSITSKRHAVSVTIILILLTGLFTFDKEARGRFSQVSIFNDIDTAKELMRMPFEEGENKVFIARFFHNKPLTYSRKFINEYTSYFSANFLIGDEGKPARYRTPAIGVLTYIEVILVLVGLAAISRKNKYFLALLLLLAAPLPAALTTEDAPNLHRSFFMVPFFSIIEAIGFSFLTSFKPYSKLITVGLSFAILANFIFFWHMYSTHAVYKISGSRSYGSKELALQLNEVENKYDQIFLTNIPDDPYPWIAFFNKLNPDEFNKSAIKREHGVWTYRNYIFTTQRCPSQDAFDNQKPDNILAVDAEGCSEGSDLHNRGDVQILSEVKRPNEAETVIYTLWSKTSNQ</sequence>
<reference evidence="10 11" key="1">
    <citation type="journal article" date="2015" name="Nature">
        <title>rRNA introns, odd ribosomes, and small enigmatic genomes across a large radiation of phyla.</title>
        <authorList>
            <person name="Brown C.T."/>
            <person name="Hug L.A."/>
            <person name="Thomas B.C."/>
            <person name="Sharon I."/>
            <person name="Castelle C.J."/>
            <person name="Singh A."/>
            <person name="Wilkins M.J."/>
            <person name="Williams K.H."/>
            <person name="Banfield J.F."/>
        </authorList>
    </citation>
    <scope>NUCLEOTIDE SEQUENCE [LARGE SCALE GENOMIC DNA]</scope>
</reference>
<keyword evidence="2" id="KW-1003">Cell membrane</keyword>
<dbReference type="AlphaFoldDB" id="A0A0G1DIF3"/>
<evidence type="ECO:0000259" key="9">
    <source>
        <dbReference type="Pfam" id="PF02366"/>
    </source>
</evidence>
<dbReference type="PANTHER" id="PTHR33908:SF11">
    <property type="entry name" value="MEMBRANE PROTEIN"/>
    <property type="match status" value="1"/>
</dbReference>
<comment type="caution">
    <text evidence="10">The sequence shown here is derived from an EMBL/GenBank/DDBJ whole genome shotgun (WGS) entry which is preliminary data.</text>
</comment>
<feature type="transmembrane region" description="Helical" evidence="8">
    <location>
        <begin position="202"/>
        <end position="219"/>
    </location>
</feature>
<keyword evidence="5 8" id="KW-0812">Transmembrane</keyword>
<feature type="transmembrane region" description="Helical" evidence="8">
    <location>
        <begin position="116"/>
        <end position="132"/>
    </location>
</feature>
<comment type="subcellular location">
    <subcellularLocation>
        <location evidence="1">Cell membrane</location>
        <topology evidence="1">Multi-pass membrane protein</topology>
    </subcellularLocation>
</comment>
<dbReference type="STRING" id="1618578.UV74_C0013G0494"/>
<dbReference type="InterPro" id="IPR050297">
    <property type="entry name" value="LipidA_mod_glycosyltrf_83"/>
</dbReference>
<dbReference type="GO" id="GO:0009103">
    <property type="term" value="P:lipopolysaccharide biosynthetic process"/>
    <property type="evidence" value="ECO:0007669"/>
    <property type="project" value="UniProtKB-ARBA"/>
</dbReference>
<evidence type="ECO:0000256" key="5">
    <source>
        <dbReference type="ARBA" id="ARBA00022692"/>
    </source>
</evidence>
<evidence type="ECO:0000256" key="8">
    <source>
        <dbReference type="SAM" id="Phobius"/>
    </source>
</evidence>
<feature type="transmembrane region" description="Helical" evidence="8">
    <location>
        <begin position="377"/>
        <end position="397"/>
    </location>
</feature>
<evidence type="ECO:0000256" key="7">
    <source>
        <dbReference type="ARBA" id="ARBA00023136"/>
    </source>
</evidence>
<evidence type="ECO:0000256" key="3">
    <source>
        <dbReference type="ARBA" id="ARBA00022676"/>
    </source>
</evidence>
<dbReference type="PANTHER" id="PTHR33908">
    <property type="entry name" value="MANNOSYLTRANSFERASE YKCB-RELATED"/>
    <property type="match status" value="1"/>
</dbReference>
<feature type="transmembrane region" description="Helical" evidence="8">
    <location>
        <begin position="351"/>
        <end position="371"/>
    </location>
</feature>
<dbReference type="GO" id="GO:0016763">
    <property type="term" value="F:pentosyltransferase activity"/>
    <property type="evidence" value="ECO:0007669"/>
    <property type="project" value="TreeGrafter"/>
</dbReference>
<dbReference type="EMBL" id="LCFQ01000013">
    <property type="protein sequence ID" value="KKS97372.1"/>
    <property type="molecule type" value="Genomic_DNA"/>
</dbReference>
<feature type="transmembrane region" description="Helical" evidence="8">
    <location>
        <begin position="298"/>
        <end position="317"/>
    </location>
</feature>
<keyword evidence="7 8" id="KW-0472">Membrane</keyword>